<gene>
    <name evidence="2" type="ORF">OJF2_24850</name>
</gene>
<feature type="compositionally biased region" description="Low complexity" evidence="1">
    <location>
        <begin position="18"/>
        <end position="29"/>
    </location>
</feature>
<dbReference type="EMBL" id="CP042997">
    <property type="protein sequence ID" value="QEH33952.1"/>
    <property type="molecule type" value="Genomic_DNA"/>
</dbReference>
<reference evidence="2 3" key="1">
    <citation type="submission" date="2019-08" db="EMBL/GenBank/DDBJ databases">
        <title>Deep-cultivation of Planctomycetes and their phenomic and genomic characterization uncovers novel biology.</title>
        <authorList>
            <person name="Wiegand S."/>
            <person name="Jogler M."/>
            <person name="Boedeker C."/>
            <person name="Pinto D."/>
            <person name="Vollmers J."/>
            <person name="Rivas-Marin E."/>
            <person name="Kohn T."/>
            <person name="Peeters S.H."/>
            <person name="Heuer A."/>
            <person name="Rast P."/>
            <person name="Oberbeckmann S."/>
            <person name="Bunk B."/>
            <person name="Jeske O."/>
            <person name="Meyerdierks A."/>
            <person name="Storesund J.E."/>
            <person name="Kallscheuer N."/>
            <person name="Luecker S."/>
            <person name="Lage O.M."/>
            <person name="Pohl T."/>
            <person name="Merkel B.J."/>
            <person name="Hornburger P."/>
            <person name="Mueller R.-W."/>
            <person name="Bruemmer F."/>
            <person name="Labrenz M."/>
            <person name="Spormann A.M."/>
            <person name="Op den Camp H."/>
            <person name="Overmann J."/>
            <person name="Amann R."/>
            <person name="Jetten M.S.M."/>
            <person name="Mascher T."/>
            <person name="Medema M.H."/>
            <person name="Devos D.P."/>
            <person name="Kaster A.-K."/>
            <person name="Ovreas L."/>
            <person name="Rohde M."/>
            <person name="Galperin M.Y."/>
            <person name="Jogler C."/>
        </authorList>
    </citation>
    <scope>NUCLEOTIDE SEQUENCE [LARGE SCALE GENOMIC DNA]</scope>
    <source>
        <strain evidence="2 3">OJF2</strain>
    </source>
</reference>
<protein>
    <submittedName>
        <fullName evidence="2">Uncharacterized protein</fullName>
    </submittedName>
</protein>
<evidence type="ECO:0000256" key="1">
    <source>
        <dbReference type="SAM" id="MobiDB-lite"/>
    </source>
</evidence>
<evidence type="ECO:0000313" key="3">
    <source>
        <dbReference type="Proteomes" id="UP000324233"/>
    </source>
</evidence>
<dbReference type="RefSeq" id="WP_148593943.1">
    <property type="nucleotide sequence ID" value="NZ_CP042997.1"/>
</dbReference>
<name>A0A5B9VZZ8_9BACT</name>
<sequence>MATMTTSKSKATRKRQTKPAYTKPAAAATQEEGRPPRSIEELAALLTPEEISLISRNYGECLRSHYGMGWPRENLDLNRSLRNDLLRFLESRDDVLFGSMDASRELGWAEFTFYTAADNGISHRLTLSING</sequence>
<dbReference type="Proteomes" id="UP000324233">
    <property type="component" value="Chromosome"/>
</dbReference>
<feature type="region of interest" description="Disordered" evidence="1">
    <location>
        <begin position="1"/>
        <end position="37"/>
    </location>
</feature>
<keyword evidence="3" id="KW-1185">Reference proteome</keyword>
<evidence type="ECO:0000313" key="2">
    <source>
        <dbReference type="EMBL" id="QEH33952.1"/>
    </source>
</evidence>
<dbReference type="AlphaFoldDB" id="A0A5B9VZZ8"/>
<proteinExistence type="predicted"/>
<dbReference type="KEGG" id="agv:OJF2_24850"/>
<organism evidence="2 3">
    <name type="scientific">Aquisphaera giovannonii</name>
    <dbReference type="NCBI Taxonomy" id="406548"/>
    <lineage>
        <taxon>Bacteria</taxon>
        <taxon>Pseudomonadati</taxon>
        <taxon>Planctomycetota</taxon>
        <taxon>Planctomycetia</taxon>
        <taxon>Isosphaerales</taxon>
        <taxon>Isosphaeraceae</taxon>
        <taxon>Aquisphaera</taxon>
    </lineage>
</organism>
<accession>A0A5B9VZZ8</accession>